<reference evidence="2 3" key="1">
    <citation type="submission" date="2024-01" db="EMBL/GenBank/DDBJ databases">
        <title>Characterization of antibiotic resistant novel bacterial strains and their environmental applications.</title>
        <authorList>
            <person name="Manzoor S."/>
            <person name="Abbas S."/>
            <person name="Arshad M."/>
            <person name="Ahmed I."/>
        </authorList>
    </citation>
    <scope>NUCLEOTIDE SEQUENCE [LARGE SCALE GENOMIC DNA]</scope>
    <source>
        <strain evidence="2 3">NCCP-602</strain>
    </source>
</reference>
<dbReference type="EMBL" id="BAAAAF010000002">
    <property type="protein sequence ID" value="GAA0034670.1"/>
    <property type="molecule type" value="Genomic_DNA"/>
</dbReference>
<evidence type="ECO:0000256" key="1">
    <source>
        <dbReference type="SAM" id="MobiDB-lite"/>
    </source>
</evidence>
<feature type="compositionally biased region" description="Low complexity" evidence="1">
    <location>
        <begin position="10"/>
        <end position="29"/>
    </location>
</feature>
<dbReference type="SUPFAM" id="SSF51735">
    <property type="entry name" value="NAD(P)-binding Rossmann-fold domains"/>
    <property type="match status" value="1"/>
</dbReference>
<dbReference type="Gene3D" id="3.40.50.720">
    <property type="entry name" value="NAD(P)-binding Rossmann-like Domain"/>
    <property type="match status" value="1"/>
</dbReference>
<dbReference type="Pfam" id="PF00106">
    <property type="entry name" value="adh_short"/>
    <property type="match status" value="1"/>
</dbReference>
<evidence type="ECO:0000313" key="2">
    <source>
        <dbReference type="EMBL" id="GAA0034670.1"/>
    </source>
</evidence>
<accession>A0ABN0SK99</accession>
<dbReference type="PRINTS" id="PR00081">
    <property type="entry name" value="GDHRDH"/>
</dbReference>
<dbReference type="InterPro" id="IPR036291">
    <property type="entry name" value="NAD(P)-bd_dom_sf"/>
</dbReference>
<protein>
    <submittedName>
        <fullName evidence="2">SDR family oxidoreductase</fullName>
    </submittedName>
</protein>
<organism evidence="2 3">
    <name type="scientific">Brevibacterium metallidurans</name>
    <dbReference type="NCBI Taxonomy" id="1482676"/>
    <lineage>
        <taxon>Bacteria</taxon>
        <taxon>Bacillati</taxon>
        <taxon>Actinomycetota</taxon>
        <taxon>Actinomycetes</taxon>
        <taxon>Micrococcales</taxon>
        <taxon>Brevibacteriaceae</taxon>
        <taxon>Brevibacterium</taxon>
    </lineage>
</organism>
<dbReference type="PANTHER" id="PTHR44147">
    <property type="entry name" value="DEHYDROGENASE/REDUCTASE SDR FAMILY MEMBER 1"/>
    <property type="match status" value="1"/>
</dbReference>
<dbReference type="NCBIfam" id="NF006159">
    <property type="entry name" value="PRK08303.1"/>
    <property type="match status" value="1"/>
</dbReference>
<dbReference type="InterPro" id="IPR002347">
    <property type="entry name" value="SDR_fam"/>
</dbReference>
<comment type="caution">
    <text evidence="2">The sequence shown here is derived from an EMBL/GenBank/DDBJ whole genome shotgun (WGS) entry which is preliminary data.</text>
</comment>
<gene>
    <name evidence="2" type="ORF">NCCP602_06310</name>
</gene>
<name>A0ABN0SK99_9MICO</name>
<feature type="region of interest" description="Disordered" evidence="1">
    <location>
        <begin position="1"/>
        <end position="43"/>
    </location>
</feature>
<dbReference type="Proteomes" id="UP001498238">
    <property type="component" value="Unassembled WGS sequence"/>
</dbReference>
<sequence>MVGQTHSMSTENPTPETTTPQTTNPEPTESLQPDAPRTDRPLTGKTAVVAGATRGAGRAIALDLAAAGAFVWCTGRSSADRPSDYGRPETIEGTLDLIREAGGDGEAVVCDHLVDADLAALAGRIQAVSGAIDILVNDIGGEAYVSWGEKLWTADPAAGRRLFDAGLLTHLSTARTLLPLLISRPGGLHIEITDGTSEYNTTHFREAVWLDLTKTAVSRLAFGLSHELADSGATAVALTPGWLRSEMMLEGFDTREDTWMADSLDPAREVPPVDFAISETPHLLGRGIVALAADPDRNRFTGQTLSSFALAETYDLRDVDGTRPDAWGFLAAKETDPHADPRAFR</sequence>
<keyword evidence="3" id="KW-1185">Reference proteome</keyword>
<dbReference type="PANTHER" id="PTHR44147:SF2">
    <property type="entry name" value="DEHYDROGENASE_REDUCTASE SDR FAMILY MEMBER 1"/>
    <property type="match status" value="1"/>
</dbReference>
<evidence type="ECO:0000313" key="3">
    <source>
        <dbReference type="Proteomes" id="UP001498238"/>
    </source>
</evidence>
<proteinExistence type="predicted"/>